<sequence length="238" mass="27235">MLMLKVSASRLLTLVIHVAHRYTPHTKRKASRREWRYSDGQGMRDTRRIVALEKQFDCRVFTVDKTHPERVGYVASDGPRHIQGNFNDPRRMLSSFQEAWGKEGHHQFCLIALDYFRSPAGWSETNWSKAFFDHTLPAFCTEGWMMPDNGRLILPNTTCTMEGIRASDALQACFNIAALQDPDDNPLWAATGALEADRTLYDMTGHYTNDTERRHLDEVAPFIQLTPKHGMCGSKMKS</sequence>
<protein>
    <submittedName>
        <fullName evidence="1">Uncharacterized protein</fullName>
    </submittedName>
</protein>
<gene>
    <name evidence="1" type="ORF">Pmar_PMAR005141</name>
</gene>
<evidence type="ECO:0000313" key="1">
    <source>
        <dbReference type="EMBL" id="EER18236.1"/>
    </source>
</evidence>
<organism evidence="2">
    <name type="scientific">Perkinsus marinus (strain ATCC 50983 / TXsc)</name>
    <dbReference type="NCBI Taxonomy" id="423536"/>
    <lineage>
        <taxon>Eukaryota</taxon>
        <taxon>Sar</taxon>
        <taxon>Alveolata</taxon>
        <taxon>Perkinsozoa</taxon>
        <taxon>Perkinsea</taxon>
        <taxon>Perkinsida</taxon>
        <taxon>Perkinsidae</taxon>
        <taxon>Perkinsus</taxon>
    </lineage>
</organism>
<dbReference type="Proteomes" id="UP000007800">
    <property type="component" value="Unassembled WGS sequence"/>
</dbReference>
<keyword evidence="2" id="KW-1185">Reference proteome</keyword>
<accession>C5KAR0</accession>
<dbReference type="EMBL" id="GG671811">
    <property type="protein sequence ID" value="EER18236.1"/>
    <property type="molecule type" value="Genomic_DNA"/>
</dbReference>
<dbReference type="RefSeq" id="XP_002786440.1">
    <property type="nucleotide sequence ID" value="XM_002786394.1"/>
</dbReference>
<dbReference type="InParanoid" id="C5KAR0"/>
<dbReference type="AlphaFoldDB" id="C5KAR0"/>
<name>C5KAR0_PERM5</name>
<dbReference type="GeneID" id="9048890"/>
<evidence type="ECO:0000313" key="2">
    <source>
        <dbReference type="Proteomes" id="UP000007800"/>
    </source>
</evidence>
<reference evidence="1 2" key="1">
    <citation type="submission" date="2008-07" db="EMBL/GenBank/DDBJ databases">
        <authorList>
            <person name="El-Sayed N."/>
            <person name="Caler E."/>
            <person name="Inman J."/>
            <person name="Amedeo P."/>
            <person name="Hass B."/>
            <person name="Wortman J."/>
        </authorList>
    </citation>
    <scope>NUCLEOTIDE SEQUENCE [LARGE SCALE GENOMIC DNA]</scope>
    <source>
        <strain evidence="2">ATCC 50983 / TXsc</strain>
    </source>
</reference>
<proteinExistence type="predicted"/>